<reference evidence="2 3" key="1">
    <citation type="submission" date="2019-07" db="EMBL/GenBank/DDBJ databases">
        <title>Genome sequence of 2 isolates from Red Sea Mangroves.</title>
        <authorList>
            <person name="Sefrji F."/>
            <person name="Michoud G."/>
            <person name="Merlino G."/>
            <person name="Daffonchio D."/>
        </authorList>
    </citation>
    <scope>NUCLEOTIDE SEQUENCE [LARGE SCALE GENOMIC DNA]</scope>
    <source>
        <strain evidence="2 3">R1DC41</strain>
    </source>
</reference>
<dbReference type="EMBL" id="CP049742">
    <property type="protein sequence ID" value="QPC46662.1"/>
    <property type="molecule type" value="Genomic_DNA"/>
</dbReference>
<dbReference type="Proteomes" id="UP000593626">
    <property type="component" value="Chromosome"/>
</dbReference>
<evidence type="ECO:0000313" key="2">
    <source>
        <dbReference type="EMBL" id="QPC46662.1"/>
    </source>
</evidence>
<dbReference type="AlphaFoldDB" id="A0A7S8CB24"/>
<sequence length="34" mass="3832">MKKQDKQKQQAAQPKQQNNVPTDKKLDGPNQPAT</sequence>
<keyword evidence="3" id="KW-1185">Reference proteome</keyword>
<protein>
    <submittedName>
        <fullName evidence="2">Spore protein</fullName>
    </submittedName>
</protein>
<proteinExistence type="predicted"/>
<accession>A0A7S8CB24</accession>
<evidence type="ECO:0000313" key="3">
    <source>
        <dbReference type="Proteomes" id="UP000593626"/>
    </source>
</evidence>
<organism evidence="2 3">
    <name type="scientific">Mangrovibacillus cuniculi</name>
    <dbReference type="NCBI Taxonomy" id="2593652"/>
    <lineage>
        <taxon>Bacteria</taxon>
        <taxon>Bacillati</taxon>
        <taxon>Bacillota</taxon>
        <taxon>Bacilli</taxon>
        <taxon>Bacillales</taxon>
        <taxon>Bacillaceae</taxon>
        <taxon>Mangrovibacillus</taxon>
    </lineage>
</organism>
<evidence type="ECO:0000256" key="1">
    <source>
        <dbReference type="SAM" id="MobiDB-lite"/>
    </source>
</evidence>
<dbReference type="KEGG" id="mcui:G8O30_06655"/>
<feature type="region of interest" description="Disordered" evidence="1">
    <location>
        <begin position="1"/>
        <end position="34"/>
    </location>
</feature>
<gene>
    <name evidence="2" type="ORF">G8O30_06655</name>
</gene>
<name>A0A7S8CB24_9BACI</name>